<protein>
    <recommendedName>
        <fullName evidence="3">T9SS C-terminal target domain-containing protein</fullName>
    </recommendedName>
</protein>
<proteinExistence type="predicted"/>
<dbReference type="EMBL" id="WKJH01000001">
    <property type="protein sequence ID" value="MRX62790.1"/>
    <property type="molecule type" value="Genomic_DNA"/>
</dbReference>
<evidence type="ECO:0008006" key="3">
    <source>
        <dbReference type="Google" id="ProtNLM"/>
    </source>
</evidence>
<dbReference type="RefSeq" id="WP_154362972.1">
    <property type="nucleotide sequence ID" value="NZ_WKJH01000001.1"/>
</dbReference>
<name>A0A6I2MJM0_9FLAO</name>
<gene>
    <name evidence="1" type="ORF">GJ691_01300</name>
</gene>
<evidence type="ECO:0000313" key="2">
    <source>
        <dbReference type="Proteomes" id="UP000443153"/>
    </source>
</evidence>
<organism evidence="1 2">
    <name type="scientific">Maribacter luteus</name>
    <dbReference type="NCBI Taxonomy" id="2594478"/>
    <lineage>
        <taxon>Bacteria</taxon>
        <taxon>Pseudomonadati</taxon>
        <taxon>Bacteroidota</taxon>
        <taxon>Flavobacteriia</taxon>
        <taxon>Flavobacteriales</taxon>
        <taxon>Flavobacteriaceae</taxon>
        <taxon>Maribacter</taxon>
    </lineage>
</organism>
<reference evidence="1 2" key="1">
    <citation type="submission" date="2019-11" db="EMBL/GenBank/DDBJ databases">
        <title>Maribacter lutea sp. nov., a marine bacterium isolated from intertidal sand.</title>
        <authorList>
            <person name="Liu A."/>
        </authorList>
    </citation>
    <scope>NUCLEOTIDE SEQUENCE [LARGE SCALE GENOMIC DNA]</scope>
    <source>
        <strain evidence="1 2">RZ05</strain>
    </source>
</reference>
<evidence type="ECO:0000313" key="1">
    <source>
        <dbReference type="EMBL" id="MRX62790.1"/>
    </source>
</evidence>
<dbReference type="AlphaFoldDB" id="A0A6I2MJM0"/>
<accession>A0A6I2MJM0</accession>
<dbReference type="OrthoDB" id="5599486at2"/>
<sequence>MQNFPRILLVLLLFTGCSNYGQLQYVAKLPKKLKENSGMTTLNDSTAWLIEDHGNNNVIYEVDLEGKILRQLEVDNAHNHDWEDLTKDSDNNIYIGDFGNNNNKRKNLTIYKIPNPDIEKNKKTEAGKIKFSYPDQKEFPPSAAEMNFDAEAFFYYKKALFIITKNRTKPFNGEAAIYKVPAITGKHEAQFIGKFITCKDEDKCRVTAADISPDGSTIALLGYGNIWLFTDFKWDDFSNGNLKTINLGITTQLESLSFLDNHTLLLSDEKQGETGGNLYSIKI</sequence>
<comment type="caution">
    <text evidence="1">The sequence shown here is derived from an EMBL/GenBank/DDBJ whole genome shotgun (WGS) entry which is preliminary data.</text>
</comment>
<keyword evidence="2" id="KW-1185">Reference proteome</keyword>
<dbReference type="PROSITE" id="PS51257">
    <property type="entry name" value="PROKAR_LIPOPROTEIN"/>
    <property type="match status" value="1"/>
</dbReference>
<dbReference type="Proteomes" id="UP000443153">
    <property type="component" value="Unassembled WGS sequence"/>
</dbReference>
<dbReference type="SUPFAM" id="SSF101898">
    <property type="entry name" value="NHL repeat"/>
    <property type="match status" value="1"/>
</dbReference>